<dbReference type="GO" id="GO:0005975">
    <property type="term" value="P:carbohydrate metabolic process"/>
    <property type="evidence" value="ECO:0007669"/>
    <property type="project" value="InterPro"/>
</dbReference>
<comment type="caution">
    <text evidence="2">The sequence shown here is derived from an EMBL/GenBank/DDBJ whole genome shotgun (WGS) entry which is preliminary data.</text>
</comment>
<keyword evidence="3" id="KW-1185">Reference proteome</keyword>
<evidence type="ECO:0000313" key="3">
    <source>
        <dbReference type="Proteomes" id="UP000244450"/>
    </source>
</evidence>
<dbReference type="SUPFAM" id="SSF48208">
    <property type="entry name" value="Six-hairpin glycosidases"/>
    <property type="match status" value="1"/>
</dbReference>
<dbReference type="PANTHER" id="PTHR42899">
    <property type="entry name" value="SPERMATOGENESIS-ASSOCIATED PROTEIN 20"/>
    <property type="match status" value="1"/>
</dbReference>
<dbReference type="InterPro" id="IPR012341">
    <property type="entry name" value="6hp_glycosidase-like_sf"/>
</dbReference>
<dbReference type="InterPro" id="IPR036249">
    <property type="entry name" value="Thioredoxin-like_sf"/>
</dbReference>
<dbReference type="Gene3D" id="1.50.10.10">
    <property type="match status" value="1"/>
</dbReference>
<dbReference type="InterPro" id="IPR024705">
    <property type="entry name" value="Ssp411"/>
</dbReference>
<sequence length="681" mass="77740">MNRLAQETSPYLLQHAHNPVEWYPWGEEALERARREDKPILVSIGYAACHWCHVMERESFENEATAALMNAYFINIKIDREERPDLDHIYMDAVQAMTGQGGWPLNVFLLPDARPFYGGTYFPPKAMYNRASWTDVLRSIHNAYLEKRPDLEAQAAQLTEHMTRSNDFGLSNPIDLNIPRHELFSQDQCHTMYKNIMGQADKTWGGFGRAPKFPGTFNINFLLRYGHLFREPEAIAQATLSLDKMIQGGIYDQLGGGFARYSTDDQWLAPHFEKMLYDNALLVDTLAEAYTLTKDERYADTIRHTLAFIENEMLDAGGGWYAALDADSEGVEGKFYTWSREEIGSILTEQANLFCDFYGVKDEGNWEHTNILWMPETLEDYAVKNQLDKEWLATVLAACRAALLAAREKRVRPGLDDKILLGWNALLIHAHCKAYAALGHQPYLDAAEKNAAFCWTQLKQPGETPAFFHTCKAGQAKYPAFLDDYAWFIRAMITLQETTGHLHYLEKAQLLAEHVSKAFSDEQQLYFYYTAAGQADVIVRKKEIYDGAVPSGNSVMAGNLWYLALAYDRQEWADRAVKMAGQLAQTLSRYPTSFGVWCNFVLQLVAGTREIAVVGKDFRARMDEIGKVYIPFKVLLGAEKDRPDYPLLSSREQEGETLIYVCEHYHCIKPVKHIEEIIKLI</sequence>
<dbReference type="Proteomes" id="UP000244450">
    <property type="component" value="Unassembled WGS sequence"/>
</dbReference>
<dbReference type="AlphaFoldDB" id="A0A2T7BM76"/>
<dbReference type="PIRSF" id="PIRSF006402">
    <property type="entry name" value="UCP006402_thioredoxin"/>
    <property type="match status" value="1"/>
</dbReference>
<evidence type="ECO:0000313" key="2">
    <source>
        <dbReference type="EMBL" id="PUZ28784.1"/>
    </source>
</evidence>
<protein>
    <submittedName>
        <fullName evidence="2">Thioredoxin domain-containing protein</fullName>
    </submittedName>
</protein>
<accession>A0A2T7BM76</accession>
<dbReference type="InterPro" id="IPR008928">
    <property type="entry name" value="6-hairpin_glycosidase_sf"/>
</dbReference>
<evidence type="ECO:0000259" key="1">
    <source>
        <dbReference type="Pfam" id="PF03190"/>
    </source>
</evidence>
<dbReference type="Pfam" id="PF03190">
    <property type="entry name" value="Thioredox_DsbH"/>
    <property type="match status" value="1"/>
</dbReference>
<feature type="domain" description="Spermatogenesis-associated protein 20-like TRX" evidence="1">
    <location>
        <begin position="1"/>
        <end position="162"/>
    </location>
</feature>
<dbReference type="InterPro" id="IPR004879">
    <property type="entry name" value="Ssp411-like_TRX"/>
</dbReference>
<name>A0A2T7BM76_9BACT</name>
<dbReference type="OrthoDB" id="9762614at2"/>
<dbReference type="Gene3D" id="3.40.30.10">
    <property type="entry name" value="Glutaredoxin"/>
    <property type="match status" value="1"/>
</dbReference>
<reference evidence="2 3" key="1">
    <citation type="submission" date="2018-04" db="EMBL/GenBank/DDBJ databases">
        <title>Chitinophaga fuyangensis sp. nov., isolated from soil in a chemical factory.</title>
        <authorList>
            <person name="Chen K."/>
        </authorList>
    </citation>
    <scope>NUCLEOTIDE SEQUENCE [LARGE SCALE GENOMIC DNA]</scope>
    <source>
        <strain evidence="2 3">LY-1</strain>
    </source>
</reference>
<dbReference type="Gene3D" id="1.50.10.20">
    <property type="match status" value="1"/>
</dbReference>
<dbReference type="CDD" id="cd02955">
    <property type="entry name" value="SSP411"/>
    <property type="match status" value="1"/>
</dbReference>
<dbReference type="SUPFAM" id="SSF52833">
    <property type="entry name" value="Thioredoxin-like"/>
    <property type="match status" value="1"/>
</dbReference>
<gene>
    <name evidence="2" type="ORF">DCC81_04680</name>
</gene>
<organism evidence="2 3">
    <name type="scientific">Chitinophaga parva</name>
    <dbReference type="NCBI Taxonomy" id="2169414"/>
    <lineage>
        <taxon>Bacteria</taxon>
        <taxon>Pseudomonadati</taxon>
        <taxon>Bacteroidota</taxon>
        <taxon>Chitinophagia</taxon>
        <taxon>Chitinophagales</taxon>
        <taxon>Chitinophagaceae</taxon>
        <taxon>Chitinophaga</taxon>
    </lineage>
</organism>
<dbReference type="RefSeq" id="WP_108685423.1">
    <property type="nucleotide sequence ID" value="NZ_QCYK01000001.1"/>
</dbReference>
<proteinExistence type="predicted"/>
<dbReference type="PANTHER" id="PTHR42899:SF1">
    <property type="entry name" value="SPERMATOGENESIS-ASSOCIATED PROTEIN 20"/>
    <property type="match status" value="1"/>
</dbReference>
<dbReference type="EMBL" id="QCYK01000001">
    <property type="protein sequence ID" value="PUZ28784.1"/>
    <property type="molecule type" value="Genomic_DNA"/>
</dbReference>